<feature type="transmembrane region" description="Helical" evidence="1">
    <location>
        <begin position="138"/>
        <end position="156"/>
    </location>
</feature>
<dbReference type="GO" id="GO:0008237">
    <property type="term" value="F:metallopeptidase activity"/>
    <property type="evidence" value="ECO:0007669"/>
    <property type="project" value="UniProtKB-KW"/>
</dbReference>
<comment type="caution">
    <text evidence="3">The sequence shown here is derived from an EMBL/GenBank/DDBJ whole genome shotgun (WGS) entry which is preliminary data.</text>
</comment>
<evidence type="ECO:0000313" key="4">
    <source>
        <dbReference type="Proteomes" id="UP000638918"/>
    </source>
</evidence>
<evidence type="ECO:0000256" key="1">
    <source>
        <dbReference type="SAM" id="Phobius"/>
    </source>
</evidence>
<dbReference type="RefSeq" id="WP_191743932.1">
    <property type="nucleotide sequence ID" value="NZ_JACSQU010000002.1"/>
</dbReference>
<sequence length="257" mass="28133">MTSPLAPPPTDFRRPFRRWFAFDVRTGLILLALFGVTRFALVMMANVTRDYGLVSVFFLAMALTPLLLLTRPGRARIGLNWRPRLKGLGLGVLLGAGCCAAMIATAALLFGQGEDNAFVYVARTYSALPDGMSDSLRLIMFAVFALIGMTFSPIGEELFYRGLVHESFVARLGENRAALIDAAAFALVHLAHFGLVWRAAGWALLPWPALWWLCGLFATALAFTWARRASGSILGAVAAHAAFNLMMTAWIFYGLRV</sequence>
<dbReference type="EMBL" id="JACSQU010000002">
    <property type="protein sequence ID" value="MBD7941522.1"/>
    <property type="molecule type" value="Genomic_DNA"/>
</dbReference>
<keyword evidence="1" id="KW-0472">Membrane</keyword>
<keyword evidence="1" id="KW-1133">Transmembrane helix</keyword>
<evidence type="ECO:0000259" key="2">
    <source>
        <dbReference type="Pfam" id="PF02517"/>
    </source>
</evidence>
<evidence type="ECO:0000313" key="3">
    <source>
        <dbReference type="EMBL" id="MBD7941522.1"/>
    </source>
</evidence>
<feature type="transmembrane region" description="Helical" evidence="1">
    <location>
        <begin position="233"/>
        <end position="253"/>
    </location>
</feature>
<gene>
    <name evidence="3" type="ORF">H9656_08995</name>
</gene>
<keyword evidence="1" id="KW-0812">Transmembrane</keyword>
<feature type="transmembrane region" description="Helical" evidence="1">
    <location>
        <begin position="22"/>
        <end position="45"/>
    </location>
</feature>
<keyword evidence="4" id="KW-1185">Reference proteome</keyword>
<keyword evidence="3" id="KW-0482">Metalloprotease</keyword>
<keyword evidence="3" id="KW-0378">Hydrolase</keyword>
<dbReference type="Proteomes" id="UP000638918">
    <property type="component" value="Unassembled WGS sequence"/>
</dbReference>
<organism evidence="3 4">
    <name type="scientific">Brevundimonas guildfordensis</name>
    <dbReference type="NCBI Taxonomy" id="2762241"/>
    <lineage>
        <taxon>Bacteria</taxon>
        <taxon>Pseudomonadati</taxon>
        <taxon>Pseudomonadota</taxon>
        <taxon>Alphaproteobacteria</taxon>
        <taxon>Caulobacterales</taxon>
        <taxon>Caulobacteraceae</taxon>
        <taxon>Brevundimonas</taxon>
    </lineage>
</organism>
<accession>A0ABR8R160</accession>
<feature type="domain" description="CAAX prenyl protease 2/Lysostaphin resistance protein A-like" evidence="2">
    <location>
        <begin position="141"/>
        <end position="246"/>
    </location>
</feature>
<dbReference type="InterPro" id="IPR003675">
    <property type="entry name" value="Rce1/LyrA-like_dom"/>
</dbReference>
<feature type="transmembrane region" description="Helical" evidence="1">
    <location>
        <begin position="209"/>
        <end position="226"/>
    </location>
</feature>
<proteinExistence type="predicted"/>
<feature type="transmembrane region" description="Helical" evidence="1">
    <location>
        <begin position="90"/>
        <end position="110"/>
    </location>
</feature>
<keyword evidence="3" id="KW-0645">Protease</keyword>
<feature type="transmembrane region" description="Helical" evidence="1">
    <location>
        <begin position="177"/>
        <end position="197"/>
    </location>
</feature>
<reference evidence="3 4" key="1">
    <citation type="submission" date="2020-08" db="EMBL/GenBank/DDBJ databases">
        <title>A Genomic Blueprint of the Chicken Gut Microbiome.</title>
        <authorList>
            <person name="Gilroy R."/>
            <person name="Ravi A."/>
            <person name="Getino M."/>
            <person name="Pursley I."/>
            <person name="Horton D.L."/>
            <person name="Alikhan N.-F."/>
            <person name="Baker D."/>
            <person name="Gharbi K."/>
            <person name="Hall N."/>
            <person name="Watson M."/>
            <person name="Adriaenssens E.M."/>
            <person name="Foster-Nyarko E."/>
            <person name="Jarju S."/>
            <person name="Secka A."/>
            <person name="Antonio M."/>
            <person name="Oren A."/>
            <person name="Chaudhuri R."/>
            <person name="La Ragione R.M."/>
            <person name="Hildebrand F."/>
            <person name="Pallen M.J."/>
        </authorList>
    </citation>
    <scope>NUCLEOTIDE SEQUENCE [LARGE SCALE GENOMIC DNA]</scope>
    <source>
        <strain evidence="3 4">Sa3CVA3</strain>
    </source>
</reference>
<feature type="transmembrane region" description="Helical" evidence="1">
    <location>
        <begin position="51"/>
        <end position="69"/>
    </location>
</feature>
<protein>
    <submittedName>
        <fullName evidence="3">CPBP family intramembrane metalloprotease</fullName>
    </submittedName>
</protein>
<dbReference type="Pfam" id="PF02517">
    <property type="entry name" value="Rce1-like"/>
    <property type="match status" value="1"/>
</dbReference>
<name>A0ABR8R160_9CAUL</name>